<organism evidence="1 2">
    <name type="scientific">Acetobacter malorum</name>
    <dbReference type="NCBI Taxonomy" id="178901"/>
    <lineage>
        <taxon>Bacteria</taxon>
        <taxon>Pseudomonadati</taxon>
        <taxon>Pseudomonadota</taxon>
        <taxon>Alphaproteobacteria</taxon>
        <taxon>Acetobacterales</taxon>
        <taxon>Acetobacteraceae</taxon>
        <taxon>Acetobacter</taxon>
    </lineage>
</organism>
<dbReference type="EMBL" id="LHZZ01000415">
    <property type="protein sequence ID" value="KXV78462.1"/>
    <property type="molecule type" value="Genomic_DNA"/>
</dbReference>
<evidence type="ECO:0000313" key="2">
    <source>
        <dbReference type="Proteomes" id="UP000075538"/>
    </source>
</evidence>
<gene>
    <name evidence="1" type="ORF">AD953_04075</name>
</gene>
<reference evidence="1 2" key="1">
    <citation type="submission" date="2015-06" db="EMBL/GenBank/DDBJ databases">
        <title>Improved classification and identification of acetic acid bacteria using matrix-assisted laser desorption/ionization time-of-flight mass spectrometry; Gluconobacter nephelii and Gluconobacter uchimurae are later heterotypic synonyms of Gluconobacter japonicus and Gluconobacter oxydans, respectively.</title>
        <authorList>
            <person name="Li L."/>
            <person name="Cleenwerck I."/>
            <person name="De Vuyst L."/>
            <person name="Vandamme P."/>
        </authorList>
    </citation>
    <scope>NUCLEOTIDE SEQUENCE [LARGE SCALE GENOMIC DNA]</scope>
    <source>
        <strain evidence="1 2">LMG 1604</strain>
    </source>
</reference>
<proteinExistence type="predicted"/>
<name>A0A149VED4_9PROT</name>
<dbReference type="RefSeq" id="WP_061490467.1">
    <property type="nucleotide sequence ID" value="NZ_LHZZ01000415.1"/>
</dbReference>
<dbReference type="PATRIC" id="fig|178901.15.peg.2195"/>
<evidence type="ECO:0000313" key="1">
    <source>
        <dbReference type="EMBL" id="KXV78462.1"/>
    </source>
</evidence>
<comment type="caution">
    <text evidence="1">The sequence shown here is derived from an EMBL/GenBank/DDBJ whole genome shotgun (WGS) entry which is preliminary data.</text>
</comment>
<accession>A0A149VED4</accession>
<dbReference type="AlphaFoldDB" id="A0A149VED4"/>
<sequence length="102" mass="11515">MVFFLLLFALACLLGWPVHSLRLFLQRLVSTNSSASSLTTCIALGTQAAHPEKLLFFGNFERGLDARQQKETNPEKNAFFPLTRLRGRAKYRFTSRGDPVVI</sequence>
<dbReference type="Proteomes" id="UP000075538">
    <property type="component" value="Unassembled WGS sequence"/>
</dbReference>
<protein>
    <submittedName>
        <fullName evidence="1">Uncharacterized protein</fullName>
    </submittedName>
</protein>